<dbReference type="eggNOG" id="COG2907">
    <property type="taxonomic scope" value="Bacteria"/>
</dbReference>
<dbReference type="Gene3D" id="3.50.50.60">
    <property type="entry name" value="FAD/NAD(P)-binding domain"/>
    <property type="match status" value="1"/>
</dbReference>
<evidence type="ECO:0000256" key="2">
    <source>
        <dbReference type="ARBA" id="ARBA00023002"/>
    </source>
</evidence>
<dbReference type="Proteomes" id="UP000002745">
    <property type="component" value="Chromosome"/>
</dbReference>
<feature type="domain" description="Amine oxidase" evidence="4">
    <location>
        <begin position="24"/>
        <end position="296"/>
    </location>
</feature>
<evidence type="ECO:0000313" key="6">
    <source>
        <dbReference type="Proteomes" id="UP000002745"/>
    </source>
</evidence>
<dbReference type="InterPro" id="IPR036188">
    <property type="entry name" value="FAD/NAD-bd_sf"/>
</dbReference>
<dbReference type="InterPro" id="IPR050464">
    <property type="entry name" value="Zeta_carotene_desat/Oxidored"/>
</dbReference>
<dbReference type="Gene3D" id="1.10.405.20">
    <property type="match status" value="1"/>
</dbReference>
<organism evidence="5 6">
    <name type="scientific">Hirschia baltica (strain ATCC 49814 / DSM 5838 / IFAM 1418)</name>
    <dbReference type="NCBI Taxonomy" id="582402"/>
    <lineage>
        <taxon>Bacteria</taxon>
        <taxon>Pseudomonadati</taxon>
        <taxon>Pseudomonadota</taxon>
        <taxon>Alphaproteobacteria</taxon>
        <taxon>Hyphomonadales</taxon>
        <taxon>Hyphomonadaceae</taxon>
        <taxon>Hirschia</taxon>
    </lineage>
</organism>
<name>C6XIS0_HIRBI</name>
<dbReference type="KEGG" id="hba:Hbal_1323"/>
<reference evidence="6" key="1">
    <citation type="journal article" date="2011" name="J. Bacteriol.">
        <title>Genome sequences of eight morphologically diverse alphaproteobacteria.</title>
        <authorList>
            <consortium name="US DOE Joint Genome Institute"/>
            <person name="Brown P.J."/>
            <person name="Kysela D.T."/>
            <person name="Buechlein A."/>
            <person name="Hemmerich C."/>
            <person name="Brun Y.V."/>
        </authorList>
    </citation>
    <scope>NUCLEOTIDE SEQUENCE [LARGE SCALE GENOMIC DNA]</scope>
    <source>
        <strain evidence="6">ATCC 49814 / DSM 5838 / IFAM 1418</strain>
    </source>
</reference>
<dbReference type="Pfam" id="PF01593">
    <property type="entry name" value="Amino_oxidase"/>
    <property type="match status" value="1"/>
</dbReference>
<evidence type="ECO:0000256" key="1">
    <source>
        <dbReference type="ARBA" id="ARBA00001974"/>
    </source>
</evidence>
<evidence type="ECO:0000259" key="4">
    <source>
        <dbReference type="Pfam" id="PF01593"/>
    </source>
</evidence>
<gene>
    <name evidence="5" type="ordered locus">Hbal_1323</name>
</gene>
<dbReference type="AlphaFoldDB" id="C6XIS0"/>
<dbReference type="InterPro" id="IPR001613">
    <property type="entry name" value="Flavin_amine_oxidase"/>
</dbReference>
<comment type="cofactor">
    <cofactor evidence="1">
        <name>FAD</name>
        <dbReference type="ChEBI" id="CHEBI:57692"/>
    </cofactor>
</comment>
<dbReference type="STRING" id="582402.Hbal_1323"/>
<proteinExistence type="predicted"/>
<dbReference type="RefSeq" id="WP_015827165.1">
    <property type="nucleotide sequence ID" value="NC_012982.1"/>
</dbReference>
<dbReference type="OrthoDB" id="20837at2"/>
<dbReference type="GO" id="GO:0016491">
    <property type="term" value="F:oxidoreductase activity"/>
    <property type="evidence" value="ECO:0007669"/>
    <property type="project" value="UniProtKB-KW"/>
</dbReference>
<accession>C6XIS0</accession>
<dbReference type="Gene3D" id="3.30.70.1990">
    <property type="match status" value="1"/>
</dbReference>
<dbReference type="EMBL" id="CP001678">
    <property type="protein sequence ID" value="ACT59015.1"/>
    <property type="molecule type" value="Genomic_DNA"/>
</dbReference>
<protein>
    <submittedName>
        <fullName evidence="5">Amine oxidase</fullName>
    </submittedName>
</protein>
<keyword evidence="2" id="KW-0560">Oxidoreductase</keyword>
<dbReference type="HOGENOM" id="CLU_028123_1_0_5"/>
<dbReference type="PRINTS" id="PR00757">
    <property type="entry name" value="AMINEOXDASEF"/>
</dbReference>
<evidence type="ECO:0000256" key="3">
    <source>
        <dbReference type="PIRSR" id="PIRSR601613-1"/>
    </source>
</evidence>
<dbReference type="InterPro" id="IPR002937">
    <property type="entry name" value="Amino_oxidase"/>
</dbReference>
<sequence length="433" mass="48165">MAYDTTKPQKPTSSKNIAIIGGGISGLGAAWKLSQNHNVTLFESEAELGGHARTRMAGPNRDIPVDTGFMVFNDATYPNLIDLFKTLNIASTQTSMSFAVSLDDGAFEYGLSNLGRVFADPKNAISPKFIGMLRDILKFNKQATTQTLDPNLTLKELLDNVGVGEYFRQRYLYPLAGAIWSTARQDMESFPAQSFVRFFENHGLLSAHNGPKWRTVIGGSKTYVDKLHAALEANQVIIKTHTPIAATGRSPQPWIKTESGETERFDEIVFACHSDQALKIASDSTQQENNILSALRYRPNKVYLHGDTSQMPLRKSAWSCWVYRGDTNANETNGSFTYWMNQLQHISGETPVFVTLNPKQPINEDLIYDETELWHPQFDVKALNAQNQLASIQGTNNYWFCGAYTRYGFHEDGLISGLNVAQSIQAASAIEVT</sequence>
<dbReference type="PANTHER" id="PTHR42923">
    <property type="entry name" value="PROTOPORPHYRINOGEN OXIDASE"/>
    <property type="match status" value="1"/>
</dbReference>
<feature type="binding site" evidence="3">
    <location>
        <position position="25"/>
    </location>
    <ligand>
        <name>FAD</name>
        <dbReference type="ChEBI" id="CHEBI:57692"/>
    </ligand>
</feature>
<keyword evidence="6" id="KW-1185">Reference proteome</keyword>
<dbReference type="SUPFAM" id="SSF51905">
    <property type="entry name" value="FAD/NAD(P)-binding domain"/>
    <property type="match status" value="1"/>
</dbReference>
<evidence type="ECO:0000313" key="5">
    <source>
        <dbReference type="EMBL" id="ACT59015.1"/>
    </source>
</evidence>
<dbReference type="PANTHER" id="PTHR42923:SF17">
    <property type="entry name" value="AMINE OXIDASE DOMAIN-CONTAINING PROTEIN"/>
    <property type="match status" value="1"/>
</dbReference>